<name>A0A2I0JUR8_PUNGR</name>
<reference evidence="2 3" key="1">
    <citation type="submission" date="2017-11" db="EMBL/GenBank/DDBJ databases">
        <title>De-novo sequencing of pomegranate (Punica granatum L.) genome.</title>
        <authorList>
            <person name="Akparov Z."/>
            <person name="Amiraslanov A."/>
            <person name="Hajiyeva S."/>
            <person name="Abbasov M."/>
            <person name="Kaur K."/>
            <person name="Hamwieh A."/>
            <person name="Solovyev V."/>
            <person name="Salamov A."/>
            <person name="Braich B."/>
            <person name="Kosarev P."/>
            <person name="Mahmoud A."/>
            <person name="Hajiyev E."/>
            <person name="Babayeva S."/>
            <person name="Izzatullayeva V."/>
            <person name="Mammadov A."/>
            <person name="Mammadov A."/>
            <person name="Sharifova S."/>
            <person name="Ojaghi J."/>
            <person name="Eynullazada K."/>
            <person name="Bayramov B."/>
            <person name="Abdulazimova A."/>
            <person name="Shahmuradov I."/>
        </authorList>
    </citation>
    <scope>NUCLEOTIDE SEQUENCE [LARGE SCALE GENOMIC DNA]</scope>
    <source>
        <strain evidence="3">cv. AG2017</strain>
        <tissue evidence="2">Leaf</tissue>
    </source>
</reference>
<proteinExistence type="predicted"/>
<accession>A0A2I0JUR8</accession>
<evidence type="ECO:0000256" key="1">
    <source>
        <dbReference type="SAM" id="MobiDB-lite"/>
    </source>
</evidence>
<evidence type="ECO:0000313" key="2">
    <source>
        <dbReference type="EMBL" id="PKI59640.1"/>
    </source>
</evidence>
<gene>
    <name evidence="2" type="ORF">CRG98_019977</name>
</gene>
<dbReference type="EMBL" id="PGOL01001258">
    <property type="protein sequence ID" value="PKI59640.1"/>
    <property type="molecule type" value="Genomic_DNA"/>
</dbReference>
<keyword evidence="3" id="KW-1185">Reference proteome</keyword>
<comment type="caution">
    <text evidence="2">The sequence shown here is derived from an EMBL/GenBank/DDBJ whole genome shotgun (WGS) entry which is preliminary data.</text>
</comment>
<feature type="region of interest" description="Disordered" evidence="1">
    <location>
        <begin position="1"/>
        <end position="30"/>
    </location>
</feature>
<protein>
    <submittedName>
        <fullName evidence="2">Uncharacterized protein</fullName>
    </submittedName>
</protein>
<sequence length="107" mass="12090">MTERPTETPRGSWRIRPPLKGGWPNTPRPNPSFEGSFAPFLIVPLACNKQHTCEATVRTLFEHENDPIQKDEVVMDPKEPRRLMALHLGGSAERFLGSFESITISFS</sequence>
<evidence type="ECO:0000313" key="3">
    <source>
        <dbReference type="Proteomes" id="UP000233551"/>
    </source>
</evidence>
<organism evidence="2 3">
    <name type="scientific">Punica granatum</name>
    <name type="common">Pomegranate</name>
    <dbReference type="NCBI Taxonomy" id="22663"/>
    <lineage>
        <taxon>Eukaryota</taxon>
        <taxon>Viridiplantae</taxon>
        <taxon>Streptophyta</taxon>
        <taxon>Embryophyta</taxon>
        <taxon>Tracheophyta</taxon>
        <taxon>Spermatophyta</taxon>
        <taxon>Magnoliopsida</taxon>
        <taxon>eudicotyledons</taxon>
        <taxon>Gunneridae</taxon>
        <taxon>Pentapetalae</taxon>
        <taxon>rosids</taxon>
        <taxon>malvids</taxon>
        <taxon>Myrtales</taxon>
        <taxon>Lythraceae</taxon>
        <taxon>Punica</taxon>
    </lineage>
</organism>
<dbReference type="Proteomes" id="UP000233551">
    <property type="component" value="Unassembled WGS sequence"/>
</dbReference>
<dbReference type="AlphaFoldDB" id="A0A2I0JUR8"/>